<evidence type="ECO:0000256" key="6">
    <source>
        <dbReference type="ARBA" id="ARBA00023002"/>
    </source>
</evidence>
<dbReference type="Gene3D" id="3.40.430.10">
    <property type="entry name" value="Dihydrofolate Reductase, subunit A"/>
    <property type="match status" value="1"/>
</dbReference>
<dbReference type="GO" id="GO:0006730">
    <property type="term" value="P:one-carbon metabolic process"/>
    <property type="evidence" value="ECO:0007669"/>
    <property type="project" value="UniProtKB-KW"/>
</dbReference>
<keyword evidence="5 8" id="KW-0521">NADP</keyword>
<comment type="function">
    <text evidence="7 8">Key enzyme in folate metabolism. Catalyzes an essential reaction for de novo glycine and purine synthesis, and for DNA precursor synthesis.</text>
</comment>
<dbReference type="GO" id="GO:0046655">
    <property type="term" value="P:folic acid metabolic process"/>
    <property type="evidence" value="ECO:0007669"/>
    <property type="project" value="TreeGrafter"/>
</dbReference>
<evidence type="ECO:0000256" key="3">
    <source>
        <dbReference type="ARBA" id="ARBA00012856"/>
    </source>
</evidence>
<organism evidence="10 11">
    <name type="scientific">Flavobacterium caeni</name>
    <dbReference type="NCBI Taxonomy" id="490189"/>
    <lineage>
        <taxon>Bacteria</taxon>
        <taxon>Pseudomonadati</taxon>
        <taxon>Bacteroidota</taxon>
        <taxon>Flavobacteriia</taxon>
        <taxon>Flavobacteriales</taxon>
        <taxon>Flavobacteriaceae</taxon>
        <taxon>Flavobacterium</taxon>
    </lineage>
</organism>
<dbReference type="SUPFAM" id="SSF53597">
    <property type="entry name" value="Dihydrofolate reductase-like"/>
    <property type="match status" value="1"/>
</dbReference>
<dbReference type="InterPro" id="IPR012259">
    <property type="entry name" value="DHFR"/>
</dbReference>
<evidence type="ECO:0000256" key="2">
    <source>
        <dbReference type="ARBA" id="ARBA00009539"/>
    </source>
</evidence>
<evidence type="ECO:0000313" key="10">
    <source>
        <dbReference type="EMBL" id="SCY52259.1"/>
    </source>
</evidence>
<protein>
    <recommendedName>
        <fullName evidence="3 8">Dihydrofolate reductase</fullName>
        <ecNumber evidence="3 8">1.5.1.3</ecNumber>
    </recommendedName>
</protein>
<dbReference type="STRING" id="490189.SAMN02927903_01625"/>
<dbReference type="InterPro" id="IPR024072">
    <property type="entry name" value="DHFR-like_dom_sf"/>
</dbReference>
<evidence type="ECO:0000256" key="4">
    <source>
        <dbReference type="ARBA" id="ARBA00022563"/>
    </source>
</evidence>
<dbReference type="FunFam" id="3.40.430.10:FF:000001">
    <property type="entry name" value="Dihydrofolate reductase"/>
    <property type="match status" value="1"/>
</dbReference>
<comment type="pathway">
    <text evidence="1 8">Cofactor biosynthesis; tetrahydrofolate biosynthesis; 5,6,7,8-tetrahydrofolate from 7,8-dihydrofolate: step 1/1.</text>
</comment>
<evidence type="ECO:0000256" key="7">
    <source>
        <dbReference type="ARBA" id="ARBA00025067"/>
    </source>
</evidence>
<dbReference type="UniPathway" id="UPA00077">
    <property type="reaction ID" value="UER00158"/>
</dbReference>
<name>A0A1G5GLQ2_9FLAO</name>
<dbReference type="EC" id="1.5.1.3" evidence="3 8"/>
<dbReference type="AlphaFoldDB" id="A0A1G5GLQ2"/>
<dbReference type="RefSeq" id="WP_091141784.1">
    <property type="nucleotide sequence ID" value="NZ_FMVF01000006.1"/>
</dbReference>
<dbReference type="PANTHER" id="PTHR48069">
    <property type="entry name" value="DIHYDROFOLATE REDUCTASE"/>
    <property type="match status" value="1"/>
</dbReference>
<accession>A0A1G5GLQ2</accession>
<proteinExistence type="inferred from homology"/>
<comment type="catalytic activity">
    <reaction evidence="8">
        <text>(6S)-5,6,7,8-tetrahydrofolate + NADP(+) = 7,8-dihydrofolate + NADPH + H(+)</text>
        <dbReference type="Rhea" id="RHEA:15009"/>
        <dbReference type="ChEBI" id="CHEBI:15378"/>
        <dbReference type="ChEBI" id="CHEBI:57451"/>
        <dbReference type="ChEBI" id="CHEBI:57453"/>
        <dbReference type="ChEBI" id="CHEBI:57783"/>
        <dbReference type="ChEBI" id="CHEBI:58349"/>
        <dbReference type="EC" id="1.5.1.3"/>
    </reaction>
</comment>
<dbReference type="GO" id="GO:0070401">
    <property type="term" value="F:NADP+ binding"/>
    <property type="evidence" value="ECO:0007669"/>
    <property type="project" value="UniProtKB-ARBA"/>
</dbReference>
<evidence type="ECO:0000313" key="11">
    <source>
        <dbReference type="Proteomes" id="UP000199354"/>
    </source>
</evidence>
<dbReference type="PRINTS" id="PR00070">
    <property type="entry name" value="DHFR"/>
</dbReference>
<dbReference type="GO" id="GO:0046654">
    <property type="term" value="P:tetrahydrofolate biosynthetic process"/>
    <property type="evidence" value="ECO:0007669"/>
    <property type="project" value="UniProtKB-UniPathway"/>
</dbReference>
<dbReference type="Proteomes" id="UP000199354">
    <property type="component" value="Unassembled WGS sequence"/>
</dbReference>
<evidence type="ECO:0000256" key="1">
    <source>
        <dbReference type="ARBA" id="ARBA00004903"/>
    </source>
</evidence>
<dbReference type="EMBL" id="FMVF01000006">
    <property type="protein sequence ID" value="SCY52259.1"/>
    <property type="molecule type" value="Genomic_DNA"/>
</dbReference>
<comment type="similarity">
    <text evidence="2 8">Belongs to the dihydrofolate reductase family.</text>
</comment>
<dbReference type="PIRSF" id="PIRSF000194">
    <property type="entry name" value="DHFR"/>
    <property type="match status" value="1"/>
</dbReference>
<keyword evidence="6 8" id="KW-0560">Oxidoreductase</keyword>
<dbReference type="GO" id="GO:0004146">
    <property type="term" value="F:dihydrofolate reductase activity"/>
    <property type="evidence" value="ECO:0007669"/>
    <property type="project" value="UniProtKB-EC"/>
</dbReference>
<dbReference type="Pfam" id="PF00186">
    <property type="entry name" value="DHFR_1"/>
    <property type="match status" value="1"/>
</dbReference>
<sequence length="158" mass="18026">MVILIAAVAQNNGLGKDNRMIWHLPDDFKRFKKLTTGHHIVMGRKTFESLPGLLPNRTHVVISRQKDYRPEGAIVAHSLEKALQIPPKDQDIYIIGGGEIYRQALPYANKLEITRVYASFEADAFFPEIGPEWKLVAEEPHGIDDKHAWAFTFETYVK</sequence>
<reference evidence="10 11" key="1">
    <citation type="submission" date="2016-10" db="EMBL/GenBank/DDBJ databases">
        <authorList>
            <person name="de Groot N.N."/>
        </authorList>
    </citation>
    <scope>NUCLEOTIDE SEQUENCE [LARGE SCALE GENOMIC DNA]</scope>
    <source>
        <strain evidence="10 11">CGMCC 1.7031</strain>
    </source>
</reference>
<dbReference type="OrthoDB" id="9804315at2"/>
<evidence type="ECO:0000259" key="9">
    <source>
        <dbReference type="PROSITE" id="PS51330"/>
    </source>
</evidence>
<dbReference type="CDD" id="cd00209">
    <property type="entry name" value="DHFR"/>
    <property type="match status" value="1"/>
</dbReference>
<dbReference type="GO" id="GO:0005829">
    <property type="term" value="C:cytosol"/>
    <property type="evidence" value="ECO:0007669"/>
    <property type="project" value="TreeGrafter"/>
</dbReference>
<evidence type="ECO:0000256" key="5">
    <source>
        <dbReference type="ARBA" id="ARBA00022857"/>
    </source>
</evidence>
<dbReference type="InterPro" id="IPR001796">
    <property type="entry name" value="DHFR_dom"/>
</dbReference>
<dbReference type="PANTHER" id="PTHR48069:SF3">
    <property type="entry name" value="DIHYDROFOLATE REDUCTASE"/>
    <property type="match status" value="1"/>
</dbReference>
<keyword evidence="11" id="KW-1185">Reference proteome</keyword>
<dbReference type="GO" id="GO:0046452">
    <property type="term" value="P:dihydrofolate metabolic process"/>
    <property type="evidence" value="ECO:0007669"/>
    <property type="project" value="TreeGrafter"/>
</dbReference>
<feature type="domain" description="DHFR" evidence="9">
    <location>
        <begin position="1"/>
        <end position="158"/>
    </location>
</feature>
<gene>
    <name evidence="10" type="ORF">SAMN02927903_01625</name>
</gene>
<keyword evidence="4 8" id="KW-0554">One-carbon metabolism</keyword>
<dbReference type="PROSITE" id="PS51330">
    <property type="entry name" value="DHFR_2"/>
    <property type="match status" value="1"/>
</dbReference>
<evidence type="ECO:0000256" key="8">
    <source>
        <dbReference type="PIRNR" id="PIRNR000194"/>
    </source>
</evidence>